<dbReference type="Gene3D" id="1.10.540.10">
    <property type="entry name" value="Acyl-CoA dehydrogenase/oxidase, N-terminal domain"/>
    <property type="match status" value="2"/>
</dbReference>
<dbReference type="InterPro" id="IPR009075">
    <property type="entry name" value="AcylCo_DH/oxidase_C"/>
</dbReference>
<sequence>MDAEAINAVRAVVGEVLERDSDARDWAAWAAAGLTSLPVPEEHGGEGLGLTEVAVLLRETGRAGIQVPVWETLCCGALALAEHGTDAQRKELLPGIASGELVVTPALRGDATYVDGVVSGRKLAVTNASQAARLLVVAEDGEREVVVLVDPAGPGVTLLPASASSALPRHTVVLDGAPAEPLADGGTGAAARLRDLARAGLAVTAAGVLAGARDLTADYVKGRRQFGRSLAEFQAVSLQMADVYVASRTLDLVADNAVWRVAEGLPADDDLAVAGYWASQVAPYALRTCHHLHGGMGVDITYPLVAMTTWGTDLAHALDTTAAEVPVEAAATKNLELTDDQRALKARLRDYFGGVAAEFAGIHDPDPVEGAWNRHGPTYERMIRRLGDDGWMGVGWPKEYGGHGLGEVEQTIFANEAQYADVHLPSVTLQTVGPTLITYGTEKQKALFLERILKGDVHFAIGYSEPDAGTDLASLRTTARLVEGDGDPYYLVNGQKMWTTGGHQADYLWLAVRTDPDAPKHQGISILIVDTKDPGYSWTPIITADGSHHVNATYFNDVRVPVDMLVGEENQGWRLITTQLNHERVMLGPAGRIEGLRDRVVRWADAAGVRDRADVRDVLGRATAVFRVNELLNWEVARAAAAGEIKVADASSSKVFASDQVQHLLADLIALVHRHGDAGEPATRELLDYLDAQAKRNLVLTFGGGVQEVQRELISMFGLGLPRVPR</sequence>
<accession>A0A5C4W6Z6</accession>
<dbReference type="Proteomes" id="UP000313231">
    <property type="component" value="Unassembled WGS sequence"/>
</dbReference>
<organism evidence="9 10">
    <name type="scientific">Nocardioides albidus</name>
    <dbReference type="NCBI Taxonomy" id="1517589"/>
    <lineage>
        <taxon>Bacteria</taxon>
        <taxon>Bacillati</taxon>
        <taxon>Actinomycetota</taxon>
        <taxon>Actinomycetes</taxon>
        <taxon>Propionibacteriales</taxon>
        <taxon>Nocardioidaceae</taxon>
        <taxon>Nocardioides</taxon>
    </lineage>
</organism>
<feature type="domain" description="Acyl-CoA oxidase/dehydrogenase middle" evidence="7">
    <location>
        <begin position="460"/>
        <end position="555"/>
    </location>
</feature>
<feature type="domain" description="Acyl-CoA dehydrogenase/oxidase N-terminal" evidence="8">
    <location>
        <begin position="367"/>
        <end position="456"/>
    </location>
</feature>
<dbReference type="AlphaFoldDB" id="A0A5C4W6Z6"/>
<dbReference type="Pfam" id="PF02770">
    <property type="entry name" value="Acyl-CoA_dh_M"/>
    <property type="match status" value="1"/>
</dbReference>
<gene>
    <name evidence="9" type="ORF">FHP29_06530</name>
</gene>
<dbReference type="GO" id="GO:0050660">
    <property type="term" value="F:flavin adenine dinucleotide binding"/>
    <property type="evidence" value="ECO:0007669"/>
    <property type="project" value="InterPro"/>
</dbReference>
<dbReference type="Gene3D" id="1.20.140.10">
    <property type="entry name" value="Butyryl-CoA Dehydrogenase, subunit A, domain 3"/>
    <property type="match status" value="2"/>
</dbReference>
<dbReference type="GO" id="GO:0016627">
    <property type="term" value="F:oxidoreductase activity, acting on the CH-CH group of donors"/>
    <property type="evidence" value="ECO:0007669"/>
    <property type="project" value="InterPro"/>
</dbReference>
<evidence type="ECO:0000256" key="4">
    <source>
        <dbReference type="ARBA" id="ARBA00022827"/>
    </source>
</evidence>
<feature type="domain" description="Acyl-CoA dehydrogenase/oxidase C-terminal" evidence="6">
    <location>
        <begin position="186"/>
        <end position="304"/>
    </location>
</feature>
<dbReference type="InterPro" id="IPR037069">
    <property type="entry name" value="AcylCoA_DH/ox_N_sf"/>
</dbReference>
<comment type="caution">
    <text evidence="9">The sequence shown here is derived from an EMBL/GenBank/DDBJ whole genome shotgun (WGS) entry which is preliminary data.</text>
</comment>
<dbReference type="InterPro" id="IPR052161">
    <property type="entry name" value="Mycobact_Acyl-CoA_DH"/>
</dbReference>
<proteinExistence type="inferred from homology"/>
<feature type="domain" description="Acyl-CoA dehydrogenase/oxidase C-terminal" evidence="6">
    <location>
        <begin position="570"/>
        <end position="716"/>
    </location>
</feature>
<evidence type="ECO:0000256" key="1">
    <source>
        <dbReference type="ARBA" id="ARBA00001974"/>
    </source>
</evidence>
<dbReference type="Pfam" id="PF00441">
    <property type="entry name" value="Acyl-CoA_dh_1"/>
    <property type="match status" value="2"/>
</dbReference>
<evidence type="ECO:0000313" key="10">
    <source>
        <dbReference type="Proteomes" id="UP000313231"/>
    </source>
</evidence>
<comment type="cofactor">
    <cofactor evidence="1">
        <name>FAD</name>
        <dbReference type="ChEBI" id="CHEBI:57692"/>
    </cofactor>
</comment>
<dbReference type="OrthoDB" id="4577375at2"/>
<keyword evidence="3" id="KW-0285">Flavoprotein</keyword>
<dbReference type="PANTHER" id="PTHR43292:SF3">
    <property type="entry name" value="ACYL-COA DEHYDROGENASE FADE29"/>
    <property type="match status" value="1"/>
</dbReference>
<dbReference type="GO" id="GO:0005886">
    <property type="term" value="C:plasma membrane"/>
    <property type="evidence" value="ECO:0007669"/>
    <property type="project" value="TreeGrafter"/>
</dbReference>
<keyword evidence="4" id="KW-0274">FAD</keyword>
<evidence type="ECO:0000259" key="7">
    <source>
        <dbReference type="Pfam" id="PF02770"/>
    </source>
</evidence>
<dbReference type="SUPFAM" id="SSF56645">
    <property type="entry name" value="Acyl-CoA dehydrogenase NM domain-like"/>
    <property type="match status" value="2"/>
</dbReference>
<dbReference type="InterPro" id="IPR013786">
    <property type="entry name" value="AcylCoA_DH/ox_N"/>
</dbReference>
<feature type="domain" description="Acyl-CoA dehydrogenase/oxidase N-terminal" evidence="8">
    <location>
        <begin position="24"/>
        <end position="100"/>
    </location>
</feature>
<dbReference type="InterPro" id="IPR046373">
    <property type="entry name" value="Acyl-CoA_Oxase/DH_mid-dom_sf"/>
</dbReference>
<dbReference type="InterPro" id="IPR006091">
    <property type="entry name" value="Acyl-CoA_Oxase/DH_mid-dom"/>
</dbReference>
<reference evidence="9 10" key="1">
    <citation type="journal article" date="2016" name="Int. J. Syst. Evol. Microbiol.">
        <title>Nocardioides albidus sp. nov., an actinobacterium isolated from garden soil.</title>
        <authorList>
            <person name="Singh H."/>
            <person name="Du J."/>
            <person name="Trinh H."/>
            <person name="Won K."/>
            <person name="Yang J.E."/>
            <person name="Yin C."/>
            <person name="Kook M."/>
            <person name="Yi T.H."/>
        </authorList>
    </citation>
    <scope>NUCLEOTIDE SEQUENCE [LARGE SCALE GENOMIC DNA]</scope>
    <source>
        <strain evidence="9 10">CCTCC AB 2015297</strain>
    </source>
</reference>
<dbReference type="InterPro" id="IPR036250">
    <property type="entry name" value="AcylCo_DH-like_C"/>
</dbReference>
<dbReference type="EMBL" id="VDMP01000019">
    <property type="protein sequence ID" value="TNM43336.1"/>
    <property type="molecule type" value="Genomic_DNA"/>
</dbReference>
<comment type="similarity">
    <text evidence="2">Belongs to the acyl-CoA dehydrogenase family.</text>
</comment>
<evidence type="ECO:0000259" key="8">
    <source>
        <dbReference type="Pfam" id="PF02771"/>
    </source>
</evidence>
<name>A0A5C4W6Z6_9ACTN</name>
<keyword evidence="10" id="KW-1185">Reference proteome</keyword>
<dbReference type="InterPro" id="IPR009100">
    <property type="entry name" value="AcylCoA_DH/oxidase_NM_dom_sf"/>
</dbReference>
<evidence type="ECO:0000313" key="9">
    <source>
        <dbReference type="EMBL" id="TNM43336.1"/>
    </source>
</evidence>
<dbReference type="PANTHER" id="PTHR43292">
    <property type="entry name" value="ACYL-COA DEHYDROGENASE"/>
    <property type="match status" value="1"/>
</dbReference>
<dbReference type="Pfam" id="PF02771">
    <property type="entry name" value="Acyl-CoA_dh_N"/>
    <property type="match status" value="2"/>
</dbReference>
<dbReference type="SUPFAM" id="SSF47203">
    <property type="entry name" value="Acyl-CoA dehydrogenase C-terminal domain-like"/>
    <property type="match status" value="2"/>
</dbReference>
<keyword evidence="5" id="KW-0560">Oxidoreductase</keyword>
<evidence type="ECO:0000256" key="5">
    <source>
        <dbReference type="ARBA" id="ARBA00023002"/>
    </source>
</evidence>
<evidence type="ECO:0000256" key="3">
    <source>
        <dbReference type="ARBA" id="ARBA00022630"/>
    </source>
</evidence>
<evidence type="ECO:0000259" key="6">
    <source>
        <dbReference type="Pfam" id="PF00441"/>
    </source>
</evidence>
<dbReference type="RefSeq" id="WP_139622047.1">
    <property type="nucleotide sequence ID" value="NZ_VDMP01000019.1"/>
</dbReference>
<evidence type="ECO:0000256" key="2">
    <source>
        <dbReference type="ARBA" id="ARBA00009347"/>
    </source>
</evidence>
<protein>
    <submittedName>
        <fullName evidence="9">Acyl-CoA dehydrogenase</fullName>
    </submittedName>
</protein>
<dbReference type="Gene3D" id="2.40.110.10">
    <property type="entry name" value="Butyryl-CoA Dehydrogenase, subunit A, domain 2"/>
    <property type="match status" value="2"/>
</dbReference>